<dbReference type="SUPFAM" id="SSF52499">
    <property type="entry name" value="Isochorismatase-like hydrolases"/>
    <property type="match status" value="1"/>
</dbReference>
<proteinExistence type="predicted"/>
<name>A0A9D8KH28_9DELT</name>
<reference evidence="2" key="1">
    <citation type="journal article" date="2021" name="Environ. Microbiol.">
        <title>Genomic characterization of three novel Desulfobacterota classes expand the metabolic and phylogenetic diversity of the phylum.</title>
        <authorList>
            <person name="Murphy C.L."/>
            <person name="Biggerstaff J."/>
            <person name="Eichhorn A."/>
            <person name="Ewing E."/>
            <person name="Shahan R."/>
            <person name="Soriano D."/>
            <person name="Stewart S."/>
            <person name="VanMol K."/>
            <person name="Walker R."/>
            <person name="Walters P."/>
            <person name="Elshahed M.S."/>
            <person name="Youssef N.H."/>
        </authorList>
    </citation>
    <scope>NUCLEOTIDE SEQUENCE</scope>
    <source>
        <strain evidence="2">Zod_Metabat.24</strain>
    </source>
</reference>
<dbReference type="Pfam" id="PF00857">
    <property type="entry name" value="Isochorismatase"/>
    <property type="match status" value="1"/>
</dbReference>
<dbReference type="InterPro" id="IPR050993">
    <property type="entry name" value="Isochorismatase_domain"/>
</dbReference>
<protein>
    <submittedName>
        <fullName evidence="2">Isochorismatase family protein</fullName>
    </submittedName>
</protein>
<accession>A0A9D8KH28</accession>
<evidence type="ECO:0000313" key="2">
    <source>
        <dbReference type="EMBL" id="MBN1574034.1"/>
    </source>
</evidence>
<feature type="domain" description="Isochorismatase-like" evidence="1">
    <location>
        <begin position="12"/>
        <end position="163"/>
    </location>
</feature>
<comment type="caution">
    <text evidence="2">The sequence shown here is derived from an EMBL/GenBank/DDBJ whole genome shotgun (WGS) entry which is preliminary data.</text>
</comment>
<dbReference type="InterPro" id="IPR000868">
    <property type="entry name" value="Isochorismatase-like_dom"/>
</dbReference>
<dbReference type="EMBL" id="JAFGIX010000063">
    <property type="protein sequence ID" value="MBN1574034.1"/>
    <property type="molecule type" value="Genomic_DNA"/>
</dbReference>
<dbReference type="PANTHER" id="PTHR14119">
    <property type="entry name" value="HYDROLASE"/>
    <property type="match status" value="1"/>
</dbReference>
<dbReference type="InterPro" id="IPR036380">
    <property type="entry name" value="Isochorismatase-like_sf"/>
</dbReference>
<evidence type="ECO:0000259" key="1">
    <source>
        <dbReference type="Pfam" id="PF00857"/>
    </source>
</evidence>
<evidence type="ECO:0000313" key="3">
    <source>
        <dbReference type="Proteomes" id="UP000809273"/>
    </source>
</evidence>
<dbReference type="PANTHER" id="PTHR14119:SF3">
    <property type="entry name" value="ISOCHORISMATASE DOMAIN-CONTAINING PROTEIN 2"/>
    <property type="match status" value="1"/>
</dbReference>
<dbReference type="AlphaFoldDB" id="A0A9D8KH28"/>
<dbReference type="Gene3D" id="3.40.50.850">
    <property type="entry name" value="Isochorismatase-like"/>
    <property type="match status" value="1"/>
</dbReference>
<organism evidence="2 3">
    <name type="scientific">Candidatus Zymogenus saltonus</name>
    <dbReference type="NCBI Taxonomy" id="2844893"/>
    <lineage>
        <taxon>Bacteria</taxon>
        <taxon>Deltaproteobacteria</taxon>
        <taxon>Candidatus Zymogenia</taxon>
        <taxon>Candidatus Zymogeniales</taxon>
        <taxon>Candidatus Zymogenaceae</taxon>
        <taxon>Candidatus Zymogenus</taxon>
    </lineage>
</organism>
<gene>
    <name evidence="2" type="ORF">JW984_12630</name>
</gene>
<reference evidence="2" key="2">
    <citation type="submission" date="2021-01" db="EMBL/GenBank/DDBJ databases">
        <authorList>
            <person name="Hahn C.R."/>
            <person name="Youssef N.H."/>
            <person name="Elshahed M."/>
        </authorList>
    </citation>
    <scope>NUCLEOTIDE SEQUENCE</scope>
    <source>
        <strain evidence="2">Zod_Metabat.24</strain>
    </source>
</reference>
<sequence>MSPLMPSADDTGLVVVDFQTALLSAMKEKIADKITKNGVILIKGAKILGLPIVVTEQYPRGLGETIPPIIEALGDSYRPFEKLSFSIMGEEEIRKAVIGLKVKNIVLCGMETHVCVLQSGLDLVDFGIVPYVAADAVSSRKKLDWEIAMDLARRGGGEVTSTETVLFKLLKAAGGSEFKEISKLLK</sequence>
<dbReference type="Proteomes" id="UP000809273">
    <property type="component" value="Unassembled WGS sequence"/>
</dbReference>